<comment type="caution">
    <text evidence="1">The sequence shown here is derived from an EMBL/GenBank/DDBJ whole genome shotgun (WGS) entry which is preliminary data.</text>
</comment>
<evidence type="ECO:0008006" key="3">
    <source>
        <dbReference type="Google" id="ProtNLM"/>
    </source>
</evidence>
<evidence type="ECO:0000313" key="2">
    <source>
        <dbReference type="Proteomes" id="UP001205609"/>
    </source>
</evidence>
<dbReference type="Proteomes" id="UP001205609">
    <property type="component" value="Unassembled WGS sequence"/>
</dbReference>
<gene>
    <name evidence="1" type="ORF">NXS11_09885</name>
</gene>
<reference evidence="1 2" key="1">
    <citation type="journal article" date="2023" name="Int. J. Syst. Evol. Microbiol.">
        <title>Streptococcus sciuri sp. nov., Staphylococcus marylandisciuri sp. nov. and Staphylococcus americanisciuri sp. nov., isolated from faeces of eastern grey squirrel (Sciurus carolinensis).</title>
        <authorList>
            <person name="Volokhov D.V."/>
            <person name="Zagorodnyaya T.A."/>
            <person name="Furtak V.A."/>
            <person name="Nattanmai G."/>
            <person name="Randall L."/>
            <person name="Jose S."/>
            <person name="Gao Y."/>
            <person name="Eisenberg T."/>
            <person name="Delmonte P."/>
            <person name="Blom J."/>
            <person name="Mitchell K.K."/>
        </authorList>
    </citation>
    <scope>NUCLEOTIDE SEQUENCE [LARGE SCALE GENOMIC DNA]</scope>
    <source>
        <strain evidence="1 2">GRT3</strain>
    </source>
</reference>
<dbReference type="RefSeq" id="WP_259200838.1">
    <property type="nucleotide sequence ID" value="NZ_JANUXY010000012.1"/>
</dbReference>
<name>A0ABT2F3Z0_9STAP</name>
<accession>A0ABT2F3Z0</accession>
<evidence type="ECO:0000313" key="1">
    <source>
        <dbReference type="EMBL" id="MCS4487173.1"/>
    </source>
</evidence>
<keyword evidence="2" id="KW-1185">Reference proteome</keyword>
<sequence>MNYTTKKLTSKEREELVGYDGSYRTEDNWVSWCHIWVYGEDIYAIEPYALRGDGNGDYKKHFYNRIQGEELEELFHNGVEINFDEDL</sequence>
<protein>
    <recommendedName>
        <fullName evidence="3">YopX protein domain-containing protein</fullName>
    </recommendedName>
</protein>
<dbReference type="EMBL" id="JANUXY010000012">
    <property type="protein sequence ID" value="MCS4487173.1"/>
    <property type="molecule type" value="Genomic_DNA"/>
</dbReference>
<organism evidence="1 2">
    <name type="scientific">Staphylococcus americanisciuri</name>
    <dbReference type="NCBI Taxonomy" id="2973940"/>
    <lineage>
        <taxon>Bacteria</taxon>
        <taxon>Bacillati</taxon>
        <taxon>Bacillota</taxon>
        <taxon>Bacilli</taxon>
        <taxon>Bacillales</taxon>
        <taxon>Staphylococcaceae</taxon>
        <taxon>Staphylococcus</taxon>
    </lineage>
</organism>
<proteinExistence type="predicted"/>